<dbReference type="SMART" id="SM00028">
    <property type="entry name" value="TPR"/>
    <property type="match status" value="3"/>
</dbReference>
<dbReference type="PANTHER" id="PTHR45586:SF1">
    <property type="entry name" value="LIPOPOLYSACCHARIDE ASSEMBLY PROTEIN B"/>
    <property type="match status" value="1"/>
</dbReference>
<organism evidence="3 4">
    <name type="scientific">Catalinimonas alkaloidigena</name>
    <dbReference type="NCBI Taxonomy" id="1075417"/>
    <lineage>
        <taxon>Bacteria</taxon>
        <taxon>Pseudomonadati</taxon>
        <taxon>Bacteroidota</taxon>
        <taxon>Cytophagia</taxon>
        <taxon>Cytophagales</taxon>
        <taxon>Catalimonadaceae</taxon>
        <taxon>Catalinimonas</taxon>
    </lineage>
</organism>
<dbReference type="Gene3D" id="1.25.40.10">
    <property type="entry name" value="Tetratricopeptide repeat domain"/>
    <property type="match status" value="2"/>
</dbReference>
<dbReference type="InterPro" id="IPR019734">
    <property type="entry name" value="TPR_rpt"/>
</dbReference>
<protein>
    <submittedName>
        <fullName evidence="3">Tetratricopeptide repeat-containing protein</fullName>
    </submittedName>
</protein>
<dbReference type="Proteomes" id="UP000198510">
    <property type="component" value="Unassembled WGS sequence"/>
</dbReference>
<accession>A0A1G9PNG5</accession>
<reference evidence="3 4" key="1">
    <citation type="submission" date="2016-10" db="EMBL/GenBank/DDBJ databases">
        <authorList>
            <person name="de Groot N.N."/>
        </authorList>
    </citation>
    <scope>NUCLEOTIDE SEQUENCE [LARGE SCALE GENOMIC DNA]</scope>
    <source>
        <strain evidence="3 4">DSM 25186</strain>
    </source>
</reference>
<dbReference type="RefSeq" id="WP_089685856.1">
    <property type="nucleotide sequence ID" value="NZ_FNFO01000009.1"/>
</dbReference>
<keyword evidence="4" id="KW-1185">Reference proteome</keyword>
<dbReference type="Pfam" id="PF13432">
    <property type="entry name" value="TPR_16"/>
    <property type="match status" value="1"/>
</dbReference>
<dbReference type="InterPro" id="IPR011990">
    <property type="entry name" value="TPR-like_helical_dom_sf"/>
</dbReference>
<keyword evidence="2" id="KW-0802">TPR repeat</keyword>
<dbReference type="AlphaFoldDB" id="A0A1G9PNG5"/>
<dbReference type="STRING" id="1075417.SAMN05421823_109247"/>
<evidence type="ECO:0000313" key="3">
    <source>
        <dbReference type="EMBL" id="SDM00239.1"/>
    </source>
</evidence>
<dbReference type="InterPro" id="IPR051012">
    <property type="entry name" value="CellSynth/LPSAsmb/PSIAsmb"/>
</dbReference>
<dbReference type="EMBL" id="FNFO01000009">
    <property type="protein sequence ID" value="SDM00239.1"/>
    <property type="molecule type" value="Genomic_DNA"/>
</dbReference>
<sequence>MLWYGGALVPVQAQVLLIDQAETLVRQKRLPEAQEAIEQVIRHASTEGDPRAWYTRGYIYKELFLTAPDSAQRDHFRQTALASLDIGLQLDRNGQYNSRLHELRDYIHVTLYNESVDAFNQQEYAQAKDGFTKFLGLRQSLPHDELYAEALYQLGWSESLLGDRQHALTHYQEALAAGHQNPYLFEDLAILLEDAGKRSEAQRLVEAGLRLFPDAPNLRVARINFLLDDAEYAGAQAEVDSLLQLEPNNAEILLVAGTVYGKLQEADTLRWEQWYTKRKRIYERALSVDPVDFTANYNLGIVLYNRAVDLITGQSYDLELEELYKILGQTTALFKEALPYIEKANHLQPDNRNTLRALEGIYYCLNEKDKSKAIRNRLEALER</sequence>
<proteinExistence type="predicted"/>
<dbReference type="PANTHER" id="PTHR45586">
    <property type="entry name" value="TPR REPEAT-CONTAINING PROTEIN PA4667"/>
    <property type="match status" value="1"/>
</dbReference>
<evidence type="ECO:0000313" key="4">
    <source>
        <dbReference type="Proteomes" id="UP000198510"/>
    </source>
</evidence>
<dbReference type="SUPFAM" id="SSF48452">
    <property type="entry name" value="TPR-like"/>
    <property type="match status" value="2"/>
</dbReference>
<keyword evidence="1" id="KW-0677">Repeat</keyword>
<evidence type="ECO:0000256" key="2">
    <source>
        <dbReference type="ARBA" id="ARBA00022803"/>
    </source>
</evidence>
<evidence type="ECO:0000256" key="1">
    <source>
        <dbReference type="ARBA" id="ARBA00022737"/>
    </source>
</evidence>
<gene>
    <name evidence="3" type="ORF">SAMN05421823_109247</name>
</gene>
<name>A0A1G9PNG5_9BACT</name>